<evidence type="ECO:0008006" key="3">
    <source>
        <dbReference type="Google" id="ProtNLM"/>
    </source>
</evidence>
<evidence type="ECO:0000313" key="2">
    <source>
        <dbReference type="Proteomes" id="UP001206206"/>
    </source>
</evidence>
<reference evidence="1 2" key="1">
    <citation type="submission" date="2022-06" db="EMBL/GenBank/DDBJ databases">
        <title>Draft genome sequence of type strain Streptomyces rubrisoli DSM 42083.</title>
        <authorList>
            <person name="Duangmal K."/>
            <person name="Klaysubun C."/>
        </authorList>
    </citation>
    <scope>NUCLEOTIDE SEQUENCE [LARGE SCALE GENOMIC DNA]</scope>
    <source>
        <strain evidence="1 2">DSM 42083</strain>
    </source>
</reference>
<keyword evidence="2" id="KW-1185">Reference proteome</keyword>
<dbReference type="EMBL" id="JANFNH010000054">
    <property type="protein sequence ID" value="MCQ4046030.1"/>
    <property type="molecule type" value="Genomic_DNA"/>
</dbReference>
<proteinExistence type="predicted"/>
<dbReference type="RefSeq" id="WP_255932188.1">
    <property type="nucleotide sequence ID" value="NZ_JANFNH010000054.1"/>
</dbReference>
<protein>
    <recommendedName>
        <fullName evidence="3">Lipoprotein</fullName>
    </recommendedName>
</protein>
<comment type="caution">
    <text evidence="1">The sequence shown here is derived from an EMBL/GenBank/DDBJ whole genome shotgun (WGS) entry which is preliminary data.</text>
</comment>
<evidence type="ECO:0000313" key="1">
    <source>
        <dbReference type="EMBL" id="MCQ4046030.1"/>
    </source>
</evidence>
<dbReference type="Proteomes" id="UP001206206">
    <property type="component" value="Unassembled WGS sequence"/>
</dbReference>
<name>A0ABT1PL01_9ACTN</name>
<organism evidence="1 2">
    <name type="scientific">Streptantibioticus rubrisoli</name>
    <dbReference type="NCBI Taxonomy" id="1387313"/>
    <lineage>
        <taxon>Bacteria</taxon>
        <taxon>Bacillati</taxon>
        <taxon>Actinomycetota</taxon>
        <taxon>Actinomycetes</taxon>
        <taxon>Kitasatosporales</taxon>
        <taxon>Streptomycetaceae</taxon>
        <taxon>Streptantibioticus</taxon>
    </lineage>
</organism>
<gene>
    <name evidence="1" type="ORF">NON19_29305</name>
</gene>
<sequence length="183" mass="18989">MSVNSSVGTTKRWGRALGAVGAVLLLGSAAVGCGVGRGAPDGWTYVNAQGIAFAVPKDWKALPANALPNGVLASAVWKQDGEPVGEVQVLSGAKQERPKGVKVKNSADFKLGGKPAAQVSYIYRPSLDSPRLRVLDITARNAQGKPVQVRISGTTSDLTLDTMNRIANSIQIGTIGKGNLLKA</sequence>
<accession>A0ABT1PL01</accession>